<feature type="compositionally biased region" description="Low complexity" evidence="1">
    <location>
        <begin position="37"/>
        <end position="60"/>
    </location>
</feature>
<evidence type="ECO:0000256" key="1">
    <source>
        <dbReference type="SAM" id="MobiDB-lite"/>
    </source>
</evidence>
<reference evidence="3 4" key="1">
    <citation type="submission" date="2019-04" db="EMBL/GenBank/DDBJ databases">
        <authorList>
            <person name="Feng G."/>
            <person name="Zhang J."/>
            <person name="Zhu H."/>
        </authorList>
    </citation>
    <scope>NUCLEOTIDE SEQUENCE [LARGE SCALE GENOMIC DNA]</scope>
    <source>
        <strain evidence="3 4">JCM 19491</strain>
    </source>
</reference>
<protein>
    <recommendedName>
        <fullName evidence="5">Outer membrane protein beta-barrel domain-containing protein</fullName>
    </recommendedName>
</protein>
<feature type="compositionally biased region" description="Polar residues" evidence="1">
    <location>
        <begin position="25"/>
        <end position="36"/>
    </location>
</feature>
<evidence type="ECO:0008006" key="5">
    <source>
        <dbReference type="Google" id="ProtNLM"/>
    </source>
</evidence>
<dbReference type="RefSeq" id="WP_135529872.1">
    <property type="nucleotide sequence ID" value="NZ_SRKZ01000002.1"/>
</dbReference>
<evidence type="ECO:0000256" key="2">
    <source>
        <dbReference type="SAM" id="SignalP"/>
    </source>
</evidence>
<dbReference type="EMBL" id="SRKZ01000002">
    <property type="protein sequence ID" value="TGD81491.1"/>
    <property type="molecule type" value="Genomic_DNA"/>
</dbReference>
<dbReference type="AlphaFoldDB" id="A0A4Z0MPC1"/>
<accession>A0A4Z0MPC1</accession>
<comment type="caution">
    <text evidence="3">The sequence shown here is derived from an EMBL/GenBank/DDBJ whole genome shotgun (WGS) entry which is preliminary data.</text>
</comment>
<organism evidence="3 4">
    <name type="scientific">Hymenobacter wooponensis</name>
    <dbReference type="NCBI Taxonomy" id="1525360"/>
    <lineage>
        <taxon>Bacteria</taxon>
        <taxon>Pseudomonadati</taxon>
        <taxon>Bacteroidota</taxon>
        <taxon>Cytophagia</taxon>
        <taxon>Cytophagales</taxon>
        <taxon>Hymenobacteraceae</taxon>
        <taxon>Hymenobacter</taxon>
    </lineage>
</organism>
<feature type="region of interest" description="Disordered" evidence="1">
    <location>
        <begin position="24"/>
        <end position="68"/>
    </location>
</feature>
<keyword evidence="2" id="KW-0732">Signal</keyword>
<feature type="chain" id="PRO_5021239781" description="Outer membrane protein beta-barrel domain-containing protein" evidence="2">
    <location>
        <begin position="23"/>
        <end position="236"/>
    </location>
</feature>
<proteinExistence type="predicted"/>
<dbReference type="Proteomes" id="UP000298284">
    <property type="component" value="Unassembled WGS sequence"/>
</dbReference>
<evidence type="ECO:0000313" key="4">
    <source>
        <dbReference type="Proteomes" id="UP000298284"/>
    </source>
</evidence>
<keyword evidence="4" id="KW-1185">Reference proteome</keyword>
<evidence type="ECO:0000313" key="3">
    <source>
        <dbReference type="EMBL" id="TGD81491.1"/>
    </source>
</evidence>
<gene>
    <name evidence="3" type="ORF">EU557_07995</name>
</gene>
<feature type="signal peptide" evidence="2">
    <location>
        <begin position="1"/>
        <end position="22"/>
    </location>
</feature>
<sequence>MKTLTATLLAFPLLLAGTHAMAQVKPTTKRTSAGNKPTQTTAPRPAPARSSTTPPVSTSPEPLPKQDTGALFQKGTTMMNAGLGLGTGYSFGSGLESTPAMSVSAEKGMVEGLGPGVIGVGGMIGYKGYSYQYPNTDGKSRWNTLMLLARGTYHYDLFHHSAIDTYLGVSVGMRLEMHNEKYDGAQLHDPDNPYGGAHLETGVFAGARYFLTKNIGAFGELGYDMTYLKLGLTGRF</sequence>
<name>A0A4Z0MPC1_9BACT</name>
<dbReference type="OrthoDB" id="658990at2"/>